<organism evidence="1 2">
    <name type="scientific">Colletotrichum gloeosporioides (strain Cg-14)</name>
    <name type="common">Anthracnose fungus</name>
    <name type="synonym">Glomerella cingulata</name>
    <dbReference type="NCBI Taxonomy" id="1237896"/>
    <lineage>
        <taxon>Eukaryota</taxon>
        <taxon>Fungi</taxon>
        <taxon>Dikarya</taxon>
        <taxon>Ascomycota</taxon>
        <taxon>Pezizomycotina</taxon>
        <taxon>Sordariomycetes</taxon>
        <taxon>Hypocreomycetidae</taxon>
        <taxon>Glomerellales</taxon>
        <taxon>Glomerellaceae</taxon>
        <taxon>Colletotrichum</taxon>
        <taxon>Colletotrichum gloeosporioides species complex</taxon>
    </lineage>
</organism>
<dbReference type="AlphaFoldDB" id="T0KI45"/>
<comment type="caution">
    <text evidence="1">The sequence shown here is derived from an EMBL/GenBank/DDBJ whole genome shotgun (WGS) entry which is preliminary data.</text>
</comment>
<proteinExistence type="predicted"/>
<dbReference type="EMBL" id="AMYD01001588">
    <property type="protein sequence ID" value="EQB52488.1"/>
    <property type="molecule type" value="Genomic_DNA"/>
</dbReference>
<gene>
    <name evidence="1" type="ORF">CGLO_07885</name>
</gene>
<dbReference type="HOGENOM" id="CLU_2793839_0_0_1"/>
<evidence type="ECO:0000313" key="1">
    <source>
        <dbReference type="EMBL" id="EQB52488.1"/>
    </source>
</evidence>
<evidence type="ECO:0000313" key="2">
    <source>
        <dbReference type="Proteomes" id="UP000015530"/>
    </source>
</evidence>
<protein>
    <submittedName>
        <fullName evidence="1">Uncharacterized protein</fullName>
    </submittedName>
</protein>
<reference evidence="2" key="1">
    <citation type="journal article" date="2013" name="Mol. Plant Microbe Interact.">
        <title>Global aspects of pacC regulation of pathogenicity genes in Colletotrichum gloeosporioides as revealed by transcriptome analysis.</title>
        <authorList>
            <person name="Alkan N."/>
            <person name="Meng X."/>
            <person name="Friedlander G."/>
            <person name="Reuveni E."/>
            <person name="Sukno S."/>
            <person name="Sherman A."/>
            <person name="Thon M."/>
            <person name="Fluhr R."/>
            <person name="Prusky D."/>
        </authorList>
    </citation>
    <scope>NUCLEOTIDE SEQUENCE [LARGE SCALE GENOMIC DNA]</scope>
    <source>
        <strain evidence="2">Cg-14</strain>
    </source>
</reference>
<name>T0KI45_COLGC</name>
<dbReference type="Proteomes" id="UP000015530">
    <property type="component" value="Unassembled WGS sequence"/>
</dbReference>
<accession>T0KI45</accession>
<sequence>MRRLKELAISKFAENPKAVGLTDVTGASPQVLHCNRPRPWTWSVRIASNSTTALFASPDYTVIVEPRL</sequence>